<feature type="signal peptide" evidence="1">
    <location>
        <begin position="1"/>
        <end position="23"/>
    </location>
</feature>
<keyword evidence="3" id="KW-1185">Reference proteome</keyword>
<accession>A0ABQ8Q5M9</accession>
<gene>
    <name evidence="2" type="ORF">F5050DRAFT_621259</name>
</gene>
<keyword evidence="1" id="KW-0732">Signal</keyword>
<protein>
    <submittedName>
        <fullName evidence="2">Uncharacterized protein</fullName>
    </submittedName>
</protein>
<dbReference type="Proteomes" id="UP001163828">
    <property type="component" value="Unassembled WGS sequence"/>
</dbReference>
<comment type="caution">
    <text evidence="2">The sequence shown here is derived from an EMBL/GenBank/DDBJ whole genome shotgun (WGS) entry which is preliminary data.</text>
</comment>
<name>A0ABQ8Q5M9_9AGAR</name>
<proteinExistence type="predicted"/>
<sequence length="255" mass="28581">MPLPSKLFFVILLISGLLTAAYAAPLGQEETQKIRAFLDEMQEKGFLEPINDSYQYTQAEMEGLSRSLLLSSNDHGLCLQDQTWGQVWRMAGPGKYKGHNKVDLIIKSLPAEKPAAVLGEVKALGLIGDLVDFGTNSQGQHTIIMKRKAGVQLYEAEAYKKASTQKKSEMAKQTARLGCLKSAEGVFHKGVWHNDNHMYNILVVEIKDESVKSVELVDYGEGQNYLVHGEARKSEYISKYYDWCIHLYGQPFGFD</sequence>
<organism evidence="2 3">
    <name type="scientific">Lentinula boryana</name>
    <dbReference type="NCBI Taxonomy" id="40481"/>
    <lineage>
        <taxon>Eukaryota</taxon>
        <taxon>Fungi</taxon>
        <taxon>Dikarya</taxon>
        <taxon>Basidiomycota</taxon>
        <taxon>Agaricomycotina</taxon>
        <taxon>Agaricomycetes</taxon>
        <taxon>Agaricomycetidae</taxon>
        <taxon>Agaricales</taxon>
        <taxon>Marasmiineae</taxon>
        <taxon>Omphalotaceae</taxon>
        <taxon>Lentinula</taxon>
    </lineage>
</organism>
<reference evidence="2" key="1">
    <citation type="submission" date="2022-08" db="EMBL/GenBank/DDBJ databases">
        <authorList>
            <consortium name="DOE Joint Genome Institute"/>
            <person name="Min B."/>
            <person name="Riley R."/>
            <person name="Sierra-Patev S."/>
            <person name="Naranjo-Ortiz M."/>
            <person name="Looney B."/>
            <person name="Konkel Z."/>
            <person name="Slot J.C."/>
            <person name="Sakamoto Y."/>
            <person name="Steenwyk J.L."/>
            <person name="Rokas A."/>
            <person name="Carro J."/>
            <person name="Camarero S."/>
            <person name="Ferreira P."/>
            <person name="Molpeceres G."/>
            <person name="Ruiz-Duenas F.J."/>
            <person name="Serrano A."/>
            <person name="Henrissat B."/>
            <person name="Drula E."/>
            <person name="Hughes K.W."/>
            <person name="Mata J.L."/>
            <person name="Ishikawa N.K."/>
            <person name="Vargas-Isla R."/>
            <person name="Ushijima S."/>
            <person name="Smith C.A."/>
            <person name="Ahrendt S."/>
            <person name="Andreopoulos W."/>
            <person name="He G."/>
            <person name="Labutti K."/>
            <person name="Lipzen A."/>
            <person name="Ng V."/>
            <person name="Sandor L."/>
            <person name="Barry K."/>
            <person name="Martinez A.T."/>
            <person name="Xiao Y."/>
            <person name="Gibbons J.G."/>
            <person name="Terashima K."/>
            <person name="Hibbett D.S."/>
            <person name="Grigoriev I.V."/>
        </authorList>
    </citation>
    <scope>NUCLEOTIDE SEQUENCE</scope>
    <source>
        <strain evidence="2">TFB10827</strain>
    </source>
</reference>
<dbReference type="EMBL" id="MU790740">
    <property type="protein sequence ID" value="KAJ3993814.1"/>
    <property type="molecule type" value="Genomic_DNA"/>
</dbReference>
<evidence type="ECO:0000256" key="1">
    <source>
        <dbReference type="SAM" id="SignalP"/>
    </source>
</evidence>
<evidence type="ECO:0000313" key="2">
    <source>
        <dbReference type="EMBL" id="KAJ3993814.1"/>
    </source>
</evidence>
<evidence type="ECO:0000313" key="3">
    <source>
        <dbReference type="Proteomes" id="UP001163828"/>
    </source>
</evidence>
<feature type="chain" id="PRO_5045239049" evidence="1">
    <location>
        <begin position="24"/>
        <end position="255"/>
    </location>
</feature>